<organism evidence="4">
    <name type="scientific">marine metagenome</name>
    <dbReference type="NCBI Taxonomy" id="408172"/>
    <lineage>
        <taxon>unclassified sequences</taxon>
        <taxon>metagenomes</taxon>
        <taxon>ecological metagenomes</taxon>
    </lineage>
</organism>
<dbReference type="Gene3D" id="2.60.40.380">
    <property type="entry name" value="Purple acid phosphatase-like, N-terminal"/>
    <property type="match status" value="1"/>
</dbReference>
<accession>A0A381PM99</accession>
<proteinExistence type="predicted"/>
<sequence length="456" mass="52733">MKKILLLSFFIIFLNDIYGQKPYEKPEFAKNWSNPGKHPDHIVLNFSDDPSSTVSVTWRTNKDVKSGYAEIAKATADPTFIAERRTFDAKTEVFDFSDVVQNGTFSDEKVDFDDLYSHYHSVTFTDLNPNTVYGYRVGDGKIWSEWIQFKTASNKPDPFSFLYVGDAQNYILELWSRLIREGYRKAPNASFIIHAGDLVNNAHSDHEWHEWYMAGGWIHRSLPSLSIPGNHEYRPQVQKDLDEKIKRLSIQWNHQFTLPDNGVKGLEETVYYVDYQGVRFIGLNSNLMIEEQAVWLEEVLKNNPNKWTVVVYHHPLYSASRGRDNVELRSKWKPIFDKYKVDLALQGHDHAYTRGRVSPYEENLVSGQNTKNLTGTVYVVSVSGGKMYPLKDGWNQYDALRDRAGQNMQLFQVITVDGNKLSYQAYTAVGDLYDSFDLVKDKNGLNNFVERKYEAY</sequence>
<dbReference type="GO" id="GO:0046872">
    <property type="term" value="F:metal ion binding"/>
    <property type="evidence" value="ECO:0007669"/>
    <property type="project" value="InterPro"/>
</dbReference>
<evidence type="ECO:0000259" key="2">
    <source>
        <dbReference type="Pfam" id="PF00149"/>
    </source>
</evidence>
<evidence type="ECO:0008006" key="5">
    <source>
        <dbReference type="Google" id="ProtNLM"/>
    </source>
</evidence>
<dbReference type="Pfam" id="PF00149">
    <property type="entry name" value="Metallophos"/>
    <property type="match status" value="1"/>
</dbReference>
<feature type="domain" description="Calcineurin-like phosphoesterase" evidence="2">
    <location>
        <begin position="165"/>
        <end position="352"/>
    </location>
</feature>
<dbReference type="PANTHER" id="PTHR45867:SF3">
    <property type="entry name" value="ACID PHOSPHATASE TYPE 7"/>
    <property type="match status" value="1"/>
</dbReference>
<dbReference type="InterPro" id="IPR008963">
    <property type="entry name" value="Purple_acid_Pase-like_N"/>
</dbReference>
<dbReference type="SUPFAM" id="SSF56300">
    <property type="entry name" value="Metallo-dependent phosphatases"/>
    <property type="match status" value="1"/>
</dbReference>
<dbReference type="InterPro" id="IPR004843">
    <property type="entry name" value="Calcineurin-like_PHP"/>
</dbReference>
<dbReference type="InterPro" id="IPR015914">
    <property type="entry name" value="PAPs_N"/>
</dbReference>
<dbReference type="SUPFAM" id="SSF49363">
    <property type="entry name" value="Purple acid phosphatase, N-terminal domain"/>
    <property type="match status" value="1"/>
</dbReference>
<feature type="domain" description="Purple acid phosphatase N-terminal" evidence="3">
    <location>
        <begin position="39"/>
        <end position="151"/>
    </location>
</feature>
<reference evidence="4" key="1">
    <citation type="submission" date="2018-05" db="EMBL/GenBank/DDBJ databases">
        <authorList>
            <person name="Lanie J.A."/>
            <person name="Ng W.-L."/>
            <person name="Kazmierczak K.M."/>
            <person name="Andrzejewski T.M."/>
            <person name="Davidsen T.M."/>
            <person name="Wayne K.J."/>
            <person name="Tettelin H."/>
            <person name="Glass J.I."/>
            <person name="Rusch D."/>
            <person name="Podicherti R."/>
            <person name="Tsui H.-C.T."/>
            <person name="Winkler M.E."/>
        </authorList>
    </citation>
    <scope>NUCLEOTIDE SEQUENCE</scope>
</reference>
<evidence type="ECO:0000313" key="4">
    <source>
        <dbReference type="EMBL" id="SUZ68152.1"/>
    </source>
</evidence>
<dbReference type="Gene3D" id="3.60.21.10">
    <property type="match status" value="1"/>
</dbReference>
<evidence type="ECO:0000256" key="1">
    <source>
        <dbReference type="ARBA" id="ARBA00022729"/>
    </source>
</evidence>
<dbReference type="Pfam" id="PF16656">
    <property type="entry name" value="Pur_ac_phosph_N"/>
    <property type="match status" value="1"/>
</dbReference>
<dbReference type="InterPro" id="IPR029052">
    <property type="entry name" value="Metallo-depent_PP-like"/>
</dbReference>
<dbReference type="PANTHER" id="PTHR45867">
    <property type="entry name" value="PURPLE ACID PHOSPHATASE"/>
    <property type="match status" value="1"/>
</dbReference>
<gene>
    <name evidence="4" type="ORF">METZ01_LOCUS21006</name>
</gene>
<name>A0A381PM99_9ZZZZ</name>
<dbReference type="AlphaFoldDB" id="A0A381PM99"/>
<protein>
    <recommendedName>
        <fullName evidence="5">Calcineurin-like phosphoesterase domain-containing protein</fullName>
    </recommendedName>
</protein>
<evidence type="ECO:0000259" key="3">
    <source>
        <dbReference type="Pfam" id="PF16656"/>
    </source>
</evidence>
<dbReference type="EMBL" id="UINC01001031">
    <property type="protein sequence ID" value="SUZ68152.1"/>
    <property type="molecule type" value="Genomic_DNA"/>
</dbReference>
<dbReference type="GO" id="GO:0003993">
    <property type="term" value="F:acid phosphatase activity"/>
    <property type="evidence" value="ECO:0007669"/>
    <property type="project" value="InterPro"/>
</dbReference>
<keyword evidence="1" id="KW-0732">Signal</keyword>